<dbReference type="GO" id="GO:0005524">
    <property type="term" value="F:ATP binding"/>
    <property type="evidence" value="ECO:0007669"/>
    <property type="project" value="UniProtKB-KW"/>
</dbReference>
<dbReference type="Gene3D" id="3.40.50.300">
    <property type="entry name" value="P-loop containing nucleotide triphosphate hydrolases"/>
    <property type="match status" value="1"/>
</dbReference>
<dbReference type="AlphaFoldDB" id="A0A0F9DWZ0"/>
<keyword evidence="1" id="KW-0547">Nucleotide-binding</keyword>
<protein>
    <recommendedName>
        <fullName evidence="3">Bacterial type II secretion system protein E domain-containing protein</fullName>
    </recommendedName>
</protein>
<reference evidence="4" key="1">
    <citation type="journal article" date="2015" name="Nature">
        <title>Complex archaea that bridge the gap between prokaryotes and eukaryotes.</title>
        <authorList>
            <person name="Spang A."/>
            <person name="Saw J.H."/>
            <person name="Jorgensen S.L."/>
            <person name="Zaremba-Niedzwiedzka K."/>
            <person name="Martijn J."/>
            <person name="Lind A.E."/>
            <person name="van Eijk R."/>
            <person name="Schleper C."/>
            <person name="Guy L."/>
            <person name="Ettema T.J."/>
        </authorList>
    </citation>
    <scope>NUCLEOTIDE SEQUENCE</scope>
</reference>
<dbReference type="Pfam" id="PF00437">
    <property type="entry name" value="T2SSE"/>
    <property type="match status" value="1"/>
</dbReference>
<sequence>MTWRVTAWFSDYSALNMIRSSKLNIVTVENPVEYQLDLINQVQVQESIGMTFARALRSILRQDPDVIAIGEMRDYETIKIALTAAETGVLVLSTLHVISIDKLIERLLSYSPSEDKGHLRFLLAGALQGVIHQELLPALDKGKRVACEVLIATDAAKNVIRRRDSFMLRNIIHTGGQHGMITMRQSVNELLDEGLISAEVAENVLVNY</sequence>
<dbReference type="EMBL" id="LAZR01039696">
    <property type="protein sequence ID" value="KKL16358.1"/>
    <property type="molecule type" value="Genomic_DNA"/>
</dbReference>
<keyword evidence="2" id="KW-0067">ATP-binding</keyword>
<dbReference type="PANTHER" id="PTHR30258:SF2">
    <property type="entry name" value="COMG OPERON PROTEIN 1"/>
    <property type="match status" value="1"/>
</dbReference>
<accession>A0A0F9DWZ0</accession>
<evidence type="ECO:0000259" key="3">
    <source>
        <dbReference type="Pfam" id="PF00437"/>
    </source>
</evidence>
<organism evidence="4">
    <name type="scientific">marine sediment metagenome</name>
    <dbReference type="NCBI Taxonomy" id="412755"/>
    <lineage>
        <taxon>unclassified sequences</taxon>
        <taxon>metagenomes</taxon>
        <taxon>ecological metagenomes</taxon>
    </lineage>
</organism>
<evidence type="ECO:0000313" key="4">
    <source>
        <dbReference type="EMBL" id="KKL16358.1"/>
    </source>
</evidence>
<dbReference type="PANTHER" id="PTHR30258">
    <property type="entry name" value="TYPE II SECRETION SYSTEM PROTEIN GSPE-RELATED"/>
    <property type="match status" value="1"/>
</dbReference>
<evidence type="ECO:0000256" key="1">
    <source>
        <dbReference type="ARBA" id="ARBA00022741"/>
    </source>
</evidence>
<proteinExistence type="predicted"/>
<dbReference type="SUPFAM" id="SSF52540">
    <property type="entry name" value="P-loop containing nucleoside triphosphate hydrolases"/>
    <property type="match status" value="1"/>
</dbReference>
<comment type="caution">
    <text evidence="4">The sequence shown here is derived from an EMBL/GenBank/DDBJ whole genome shotgun (WGS) entry which is preliminary data.</text>
</comment>
<evidence type="ECO:0000256" key="2">
    <source>
        <dbReference type="ARBA" id="ARBA00022840"/>
    </source>
</evidence>
<dbReference type="InterPro" id="IPR027417">
    <property type="entry name" value="P-loop_NTPase"/>
</dbReference>
<dbReference type="InterPro" id="IPR001482">
    <property type="entry name" value="T2SS/T4SS_dom"/>
</dbReference>
<name>A0A0F9DWZ0_9ZZZZ</name>
<gene>
    <name evidence="4" type="ORF">LCGC14_2496400</name>
</gene>
<dbReference type="GO" id="GO:0016887">
    <property type="term" value="F:ATP hydrolysis activity"/>
    <property type="evidence" value="ECO:0007669"/>
    <property type="project" value="TreeGrafter"/>
</dbReference>
<dbReference type="GO" id="GO:0005886">
    <property type="term" value="C:plasma membrane"/>
    <property type="evidence" value="ECO:0007669"/>
    <property type="project" value="TreeGrafter"/>
</dbReference>
<feature type="domain" description="Bacterial type II secretion system protein E" evidence="3">
    <location>
        <begin position="12"/>
        <end position="151"/>
    </location>
</feature>